<reference evidence="1 2" key="1">
    <citation type="submission" date="2020-03" db="EMBL/GenBank/DDBJ databases">
        <title>Draft Genome Sequence of Cudoniella acicularis.</title>
        <authorList>
            <person name="Buettner E."/>
            <person name="Kellner H."/>
        </authorList>
    </citation>
    <scope>NUCLEOTIDE SEQUENCE [LARGE SCALE GENOMIC DNA]</scope>
    <source>
        <strain evidence="1 2">DSM 108380</strain>
    </source>
</reference>
<protein>
    <submittedName>
        <fullName evidence="1">Uncharacterized protein</fullName>
    </submittedName>
</protein>
<accession>A0A8H4RWU3</accession>
<dbReference type="OrthoDB" id="10640275at2759"/>
<evidence type="ECO:0000313" key="1">
    <source>
        <dbReference type="EMBL" id="KAF4637028.1"/>
    </source>
</evidence>
<proteinExistence type="predicted"/>
<organism evidence="1 2">
    <name type="scientific">Cudoniella acicularis</name>
    <dbReference type="NCBI Taxonomy" id="354080"/>
    <lineage>
        <taxon>Eukaryota</taxon>
        <taxon>Fungi</taxon>
        <taxon>Dikarya</taxon>
        <taxon>Ascomycota</taxon>
        <taxon>Pezizomycotina</taxon>
        <taxon>Leotiomycetes</taxon>
        <taxon>Helotiales</taxon>
        <taxon>Tricladiaceae</taxon>
        <taxon>Cudoniella</taxon>
    </lineage>
</organism>
<name>A0A8H4RWU3_9HELO</name>
<dbReference type="EMBL" id="JAAMPI010000039">
    <property type="protein sequence ID" value="KAF4637028.1"/>
    <property type="molecule type" value="Genomic_DNA"/>
</dbReference>
<sequence length="279" mass="32064">MPGKWTKHSSGYSRAERRTTTWSIGLHIAERLHYLMIISLQPISAIDAISYMEGDTRSITESTSRRLSSPENDQLKTKLFRLLSEFQESITWFDVDDLGLESSRRKIGPNDDEPVADRPPFVTDDGRRVSNELLQYFSWEKVEAYLNYIRPDEVLIPKQWKLYKCDIKGSLITRSYDIWALEVIETEMLVVLSKDRKRSSSETLLAKFQDLYLKGRDDSGLDYRVKGIPIRLVFRPPMAVEVLLNEDAEMAIAQSPSDLELETHVGGARKSPSKALFEE</sequence>
<evidence type="ECO:0000313" key="2">
    <source>
        <dbReference type="Proteomes" id="UP000566819"/>
    </source>
</evidence>
<comment type="caution">
    <text evidence="1">The sequence shown here is derived from an EMBL/GenBank/DDBJ whole genome shotgun (WGS) entry which is preliminary data.</text>
</comment>
<dbReference type="AlphaFoldDB" id="A0A8H4RWU3"/>
<keyword evidence="2" id="KW-1185">Reference proteome</keyword>
<gene>
    <name evidence="1" type="ORF">G7Y89_g1068</name>
</gene>
<dbReference type="Proteomes" id="UP000566819">
    <property type="component" value="Unassembled WGS sequence"/>
</dbReference>